<accession>A0A699I5P4</accession>
<evidence type="ECO:0000256" key="1">
    <source>
        <dbReference type="SAM" id="MobiDB-lite"/>
    </source>
</evidence>
<organism evidence="2">
    <name type="scientific">Tanacetum cinerariifolium</name>
    <name type="common">Dalmatian daisy</name>
    <name type="synonym">Chrysanthemum cinerariifolium</name>
    <dbReference type="NCBI Taxonomy" id="118510"/>
    <lineage>
        <taxon>Eukaryota</taxon>
        <taxon>Viridiplantae</taxon>
        <taxon>Streptophyta</taxon>
        <taxon>Embryophyta</taxon>
        <taxon>Tracheophyta</taxon>
        <taxon>Spermatophyta</taxon>
        <taxon>Magnoliopsida</taxon>
        <taxon>eudicotyledons</taxon>
        <taxon>Gunneridae</taxon>
        <taxon>Pentapetalae</taxon>
        <taxon>asterids</taxon>
        <taxon>campanulids</taxon>
        <taxon>Asterales</taxon>
        <taxon>Asteraceae</taxon>
        <taxon>Asteroideae</taxon>
        <taxon>Anthemideae</taxon>
        <taxon>Anthemidinae</taxon>
        <taxon>Tanacetum</taxon>
    </lineage>
</organism>
<evidence type="ECO:0000313" key="2">
    <source>
        <dbReference type="EMBL" id="GEZ23952.1"/>
    </source>
</evidence>
<dbReference type="AlphaFoldDB" id="A0A699I5P4"/>
<feature type="non-terminal residue" evidence="2">
    <location>
        <position position="1"/>
    </location>
</feature>
<gene>
    <name evidence="2" type="ORF">Tci_495925</name>
</gene>
<feature type="compositionally biased region" description="Acidic residues" evidence="1">
    <location>
        <begin position="46"/>
        <end position="79"/>
    </location>
</feature>
<comment type="caution">
    <text evidence="2">The sequence shown here is derived from an EMBL/GenBank/DDBJ whole genome shotgun (WGS) entry which is preliminary data.</text>
</comment>
<reference evidence="2" key="1">
    <citation type="journal article" date="2019" name="Sci. Rep.">
        <title>Draft genome of Tanacetum cinerariifolium, the natural source of mosquito coil.</title>
        <authorList>
            <person name="Yamashiro T."/>
            <person name="Shiraishi A."/>
            <person name="Satake H."/>
            <person name="Nakayama K."/>
        </authorList>
    </citation>
    <scope>NUCLEOTIDE SEQUENCE</scope>
</reference>
<feature type="region of interest" description="Disordered" evidence="1">
    <location>
        <begin position="23"/>
        <end position="87"/>
    </location>
</feature>
<name>A0A699I5P4_TANCI</name>
<sequence length="141" mass="15894">IAKVAMVGGKIKKLRVCEFHVSCSRGNSGEKDDDDDEDGTKVASDDDHEEISDDNEDGDDDNVKDDYDDSDENVDDDDEMIKLDNNEEDINLDERILTLAFHEVEDEEDYDDPYGDFNVNIIIEDVEKTNADQARVALTIS</sequence>
<dbReference type="EMBL" id="BKCJ010255877">
    <property type="protein sequence ID" value="GEZ23952.1"/>
    <property type="molecule type" value="Genomic_DNA"/>
</dbReference>
<protein>
    <submittedName>
        <fullName evidence="2">Uncharacterized protein</fullName>
    </submittedName>
</protein>
<proteinExistence type="predicted"/>